<sequence length="73" mass="7889">MSTTSNQLIGAVATWRDIHASLMKLDLSTGQISSGRVLEVPFSSSSSARSSYTTDSFLSYISDRCTPKNELLA</sequence>
<name>A0A3P6SGR9_LITSI</name>
<dbReference type="AlphaFoldDB" id="A0A3P6SGR9"/>
<dbReference type="OrthoDB" id="5865779at2759"/>
<dbReference type="EMBL" id="UYRX01000001">
    <property type="protein sequence ID" value="VDK67160.1"/>
    <property type="molecule type" value="Genomic_DNA"/>
</dbReference>
<gene>
    <name evidence="1" type="ORF">NLS_LOCUS62</name>
</gene>
<dbReference type="STRING" id="42156.A0A3P6SGR9"/>
<accession>A0A3P6SGR9</accession>
<evidence type="ECO:0000313" key="2">
    <source>
        <dbReference type="Proteomes" id="UP000277928"/>
    </source>
</evidence>
<protein>
    <submittedName>
        <fullName evidence="1">Uncharacterized protein</fullName>
    </submittedName>
</protein>
<keyword evidence="2" id="KW-1185">Reference proteome</keyword>
<proteinExistence type="predicted"/>
<organism evidence="1 2">
    <name type="scientific">Litomosoides sigmodontis</name>
    <name type="common">Filarial nematode worm</name>
    <dbReference type="NCBI Taxonomy" id="42156"/>
    <lineage>
        <taxon>Eukaryota</taxon>
        <taxon>Metazoa</taxon>
        <taxon>Ecdysozoa</taxon>
        <taxon>Nematoda</taxon>
        <taxon>Chromadorea</taxon>
        <taxon>Rhabditida</taxon>
        <taxon>Spirurina</taxon>
        <taxon>Spiruromorpha</taxon>
        <taxon>Filarioidea</taxon>
        <taxon>Onchocercidae</taxon>
        <taxon>Litomosoides</taxon>
    </lineage>
</organism>
<dbReference type="Proteomes" id="UP000277928">
    <property type="component" value="Unassembled WGS sequence"/>
</dbReference>
<reference evidence="1 2" key="1">
    <citation type="submission" date="2018-08" db="EMBL/GenBank/DDBJ databases">
        <authorList>
            <person name="Laetsch R D."/>
            <person name="Stevens L."/>
            <person name="Kumar S."/>
            <person name="Blaxter L. M."/>
        </authorList>
    </citation>
    <scope>NUCLEOTIDE SEQUENCE [LARGE SCALE GENOMIC DNA]</scope>
</reference>
<evidence type="ECO:0000313" key="1">
    <source>
        <dbReference type="EMBL" id="VDK67160.1"/>
    </source>
</evidence>